<protein>
    <submittedName>
        <fullName evidence="1">Uncharacterized protein</fullName>
    </submittedName>
</protein>
<proteinExistence type="predicted"/>
<evidence type="ECO:0000313" key="2">
    <source>
        <dbReference type="Proteomes" id="UP000195569"/>
    </source>
</evidence>
<accession>A0A1N7SU45</accession>
<name>A0A1N7SU45_9BURK</name>
<organism evidence="1 2">
    <name type="scientific">Paraburkholderia piptadeniae</name>
    <dbReference type="NCBI Taxonomy" id="1701573"/>
    <lineage>
        <taxon>Bacteria</taxon>
        <taxon>Pseudomonadati</taxon>
        <taxon>Pseudomonadota</taxon>
        <taxon>Betaproteobacteria</taxon>
        <taxon>Burkholderiales</taxon>
        <taxon>Burkholderiaceae</taxon>
        <taxon>Paraburkholderia</taxon>
    </lineage>
</organism>
<dbReference type="AlphaFoldDB" id="A0A1N7SU45"/>
<dbReference type="Proteomes" id="UP000195569">
    <property type="component" value="Unassembled WGS sequence"/>
</dbReference>
<evidence type="ECO:0000313" key="1">
    <source>
        <dbReference type="EMBL" id="SIT50884.1"/>
    </source>
</evidence>
<gene>
    <name evidence="1" type="ORF">BN2476_960035</name>
</gene>
<keyword evidence="2" id="KW-1185">Reference proteome</keyword>
<dbReference type="EMBL" id="CYGY02000096">
    <property type="protein sequence ID" value="SIT50884.1"/>
    <property type="molecule type" value="Genomic_DNA"/>
</dbReference>
<sequence>MRRSRNVRTTATSFLTWQGHYQSQQQLEAKLVAVVHRTSVQEQASPSSTQCGFFAELFLWANEIKCVELTEKLSIAGATESDILCSNCNVGSEVPP</sequence>
<reference evidence="1" key="1">
    <citation type="submission" date="2016-12" db="EMBL/GenBank/DDBJ databases">
        <authorList>
            <person name="Moulin L."/>
        </authorList>
    </citation>
    <scope>NUCLEOTIDE SEQUENCE [LARGE SCALE GENOMIC DNA]</scope>
    <source>
        <strain evidence="1">STM 7183</strain>
    </source>
</reference>
<comment type="caution">
    <text evidence="1">The sequence shown here is derived from an EMBL/GenBank/DDBJ whole genome shotgun (WGS) entry which is preliminary data.</text>
</comment>